<keyword evidence="2" id="KW-1185">Reference proteome</keyword>
<reference evidence="1" key="2">
    <citation type="submission" date="2025-09" db="UniProtKB">
        <authorList>
            <consortium name="EnsemblPlants"/>
        </authorList>
    </citation>
    <scope>IDENTIFICATION</scope>
</reference>
<protein>
    <submittedName>
        <fullName evidence="1">Uncharacterized protein</fullName>
    </submittedName>
</protein>
<accession>A0ACD5V1D7</accession>
<dbReference type="Proteomes" id="UP001732700">
    <property type="component" value="Chromosome 2D"/>
</dbReference>
<dbReference type="EnsemblPlants" id="AVESA.00010b.r2.2DG0358670.1">
    <property type="protein sequence ID" value="AVESA.00010b.r2.2DG0358670.1.CDS.1"/>
    <property type="gene ID" value="AVESA.00010b.r2.2DG0358670"/>
</dbReference>
<proteinExistence type="predicted"/>
<organism evidence="1 2">
    <name type="scientific">Avena sativa</name>
    <name type="common">Oat</name>
    <dbReference type="NCBI Taxonomy" id="4498"/>
    <lineage>
        <taxon>Eukaryota</taxon>
        <taxon>Viridiplantae</taxon>
        <taxon>Streptophyta</taxon>
        <taxon>Embryophyta</taxon>
        <taxon>Tracheophyta</taxon>
        <taxon>Spermatophyta</taxon>
        <taxon>Magnoliopsida</taxon>
        <taxon>Liliopsida</taxon>
        <taxon>Poales</taxon>
        <taxon>Poaceae</taxon>
        <taxon>BOP clade</taxon>
        <taxon>Pooideae</taxon>
        <taxon>Poodae</taxon>
        <taxon>Poeae</taxon>
        <taxon>Poeae Chloroplast Group 1 (Aveneae type)</taxon>
        <taxon>Aveninae</taxon>
        <taxon>Avena</taxon>
    </lineage>
</organism>
<name>A0ACD5V1D7_AVESA</name>
<evidence type="ECO:0000313" key="1">
    <source>
        <dbReference type="EnsemblPlants" id="AVESA.00010b.r2.2DG0358670.1.CDS.1"/>
    </source>
</evidence>
<reference evidence="1" key="1">
    <citation type="submission" date="2021-05" db="EMBL/GenBank/DDBJ databases">
        <authorList>
            <person name="Scholz U."/>
            <person name="Mascher M."/>
            <person name="Fiebig A."/>
        </authorList>
    </citation>
    <scope>NUCLEOTIDE SEQUENCE [LARGE SCALE GENOMIC DNA]</scope>
</reference>
<evidence type="ECO:0000313" key="2">
    <source>
        <dbReference type="Proteomes" id="UP001732700"/>
    </source>
</evidence>
<sequence length="205" mass="22967">MDIQRIRQQIIHLNKSNGVAPLPLPSPPSTFAIVAALAWTCFARCKPFAENDDVFFFFFADVRGRLNPPINRRYMGACLTGCRAKLPAHELRGEHALVAAVSALQDEVRKMKNDPMAGWDFVTSLFMVDMDRLMHVSGSSGFEAYEVADFGWGKPRRIENARMNDDGHVALMRAKSGHGVQLSVSLLLPMQMDEFKVQFLKLLQG</sequence>